<dbReference type="EMBL" id="KV425606">
    <property type="protein sequence ID" value="KZT21443.1"/>
    <property type="molecule type" value="Genomic_DNA"/>
</dbReference>
<dbReference type="Proteomes" id="UP000076761">
    <property type="component" value="Unassembled WGS sequence"/>
</dbReference>
<name>A0A165PSR1_9AGAM</name>
<accession>A0A165PSR1</accession>
<reference evidence="2 3" key="1">
    <citation type="journal article" date="2016" name="Mol. Biol. Evol.">
        <title>Comparative Genomics of Early-Diverging Mushroom-Forming Fungi Provides Insights into the Origins of Lignocellulose Decay Capabilities.</title>
        <authorList>
            <person name="Nagy L.G."/>
            <person name="Riley R."/>
            <person name="Tritt A."/>
            <person name="Adam C."/>
            <person name="Daum C."/>
            <person name="Floudas D."/>
            <person name="Sun H."/>
            <person name="Yadav J.S."/>
            <person name="Pangilinan J."/>
            <person name="Larsson K.H."/>
            <person name="Matsuura K."/>
            <person name="Barry K."/>
            <person name="Labutti K."/>
            <person name="Kuo R."/>
            <person name="Ohm R.A."/>
            <person name="Bhattacharya S.S."/>
            <person name="Shirouzu T."/>
            <person name="Yoshinaga Y."/>
            <person name="Martin F.M."/>
            <person name="Grigoriev I.V."/>
            <person name="Hibbett D.S."/>
        </authorList>
    </citation>
    <scope>NUCLEOTIDE SEQUENCE [LARGE SCALE GENOMIC DNA]</scope>
    <source>
        <strain evidence="2 3">HHB14362 ss-1</strain>
    </source>
</reference>
<organism evidence="2 3">
    <name type="scientific">Neolentinus lepideus HHB14362 ss-1</name>
    <dbReference type="NCBI Taxonomy" id="1314782"/>
    <lineage>
        <taxon>Eukaryota</taxon>
        <taxon>Fungi</taxon>
        <taxon>Dikarya</taxon>
        <taxon>Basidiomycota</taxon>
        <taxon>Agaricomycotina</taxon>
        <taxon>Agaricomycetes</taxon>
        <taxon>Gloeophyllales</taxon>
        <taxon>Gloeophyllaceae</taxon>
        <taxon>Neolentinus</taxon>
    </lineage>
</organism>
<evidence type="ECO:0000313" key="2">
    <source>
        <dbReference type="EMBL" id="KZT21443.1"/>
    </source>
</evidence>
<feature type="region of interest" description="Disordered" evidence="1">
    <location>
        <begin position="267"/>
        <end position="298"/>
    </location>
</feature>
<evidence type="ECO:0000313" key="3">
    <source>
        <dbReference type="Proteomes" id="UP000076761"/>
    </source>
</evidence>
<gene>
    <name evidence="2" type="ORF">NEOLEDRAFT_1139252</name>
</gene>
<feature type="compositionally biased region" description="Low complexity" evidence="1">
    <location>
        <begin position="267"/>
        <end position="284"/>
    </location>
</feature>
<protein>
    <submittedName>
        <fullName evidence="2">Uncharacterized protein</fullName>
    </submittedName>
</protein>
<evidence type="ECO:0000256" key="1">
    <source>
        <dbReference type="SAM" id="MobiDB-lite"/>
    </source>
</evidence>
<dbReference type="InParanoid" id="A0A165PSR1"/>
<dbReference type="OrthoDB" id="3328946at2759"/>
<sequence length="350" mass="38578">MSLAESIHANAANNASETIATTMHEVSTTARADAPKTLIEKILKIKRERWSTANGGTPRDRVTDDQMDVSAAVIQRILMRGLRTGAHQVIADTLNESVLACPLHQSKPQRVVRNPLWLDDVSYYASERNGATSLHTLATPLQNTSSRVIIKNDAPELEGTKACPLYQPKPIPWDARPAWIDVDSWDLAPFSGAVQVAAPLPKVGPKSQRSQLDEHIRVPAKTVERWHDQMITRGDAPGAEMVLDGHPKFEFDPFAEDEDTLAMNFLSSRSSSSNTRSTPRTPASDGYSSSNLRGKPLVHSNYDAPASFRENLPKVNGKALFGVIARPTREQIEERKNTVYASRKTTVTIL</sequence>
<keyword evidence="3" id="KW-1185">Reference proteome</keyword>
<dbReference type="AlphaFoldDB" id="A0A165PSR1"/>
<proteinExistence type="predicted"/>